<dbReference type="PANTHER" id="PTHR12726">
    <property type="entry name" value="CERAMIDE GLUCOSYLTRANSFERASE"/>
    <property type="match status" value="1"/>
</dbReference>
<comment type="similarity">
    <text evidence="4">Belongs to the glycosyltransferase 2 family.</text>
</comment>
<gene>
    <name evidence="16" type="ORF">CDD80_360</name>
</gene>
<evidence type="ECO:0000313" key="16">
    <source>
        <dbReference type="EMBL" id="PHH80680.1"/>
    </source>
</evidence>
<evidence type="ECO:0000256" key="7">
    <source>
        <dbReference type="ARBA" id="ARBA00022676"/>
    </source>
</evidence>
<evidence type="ECO:0000256" key="9">
    <source>
        <dbReference type="ARBA" id="ARBA00022692"/>
    </source>
</evidence>
<evidence type="ECO:0000256" key="14">
    <source>
        <dbReference type="ARBA" id="ARBA00032575"/>
    </source>
</evidence>
<dbReference type="GO" id="GO:0006679">
    <property type="term" value="P:glucosylceramide biosynthetic process"/>
    <property type="evidence" value="ECO:0007669"/>
    <property type="project" value="TreeGrafter"/>
</dbReference>
<dbReference type="Proteomes" id="UP000226431">
    <property type="component" value="Unassembled WGS sequence"/>
</dbReference>
<accession>A0A2C5ZLL0</accession>
<evidence type="ECO:0000256" key="1">
    <source>
        <dbReference type="ARBA" id="ARBA00004141"/>
    </source>
</evidence>
<dbReference type="EMBL" id="NJES01000011">
    <property type="protein sequence ID" value="PHH80680.1"/>
    <property type="molecule type" value="Genomic_DNA"/>
</dbReference>
<evidence type="ECO:0000256" key="6">
    <source>
        <dbReference type="ARBA" id="ARBA00019988"/>
    </source>
</evidence>
<evidence type="ECO:0000256" key="10">
    <source>
        <dbReference type="ARBA" id="ARBA00022989"/>
    </source>
</evidence>
<dbReference type="UniPathway" id="UPA00222"/>
<dbReference type="InterPro" id="IPR025993">
    <property type="entry name" value="Ceramide_glucosylTrfase"/>
</dbReference>
<proteinExistence type="inferred from homology"/>
<keyword evidence="9 15" id="KW-0812">Transmembrane</keyword>
<evidence type="ECO:0000256" key="2">
    <source>
        <dbReference type="ARBA" id="ARBA00004760"/>
    </source>
</evidence>
<dbReference type="AlphaFoldDB" id="A0A2C5ZLL0"/>
<dbReference type="GO" id="GO:0016020">
    <property type="term" value="C:membrane"/>
    <property type="evidence" value="ECO:0007669"/>
    <property type="project" value="UniProtKB-SubCell"/>
</dbReference>
<evidence type="ECO:0000256" key="8">
    <source>
        <dbReference type="ARBA" id="ARBA00022679"/>
    </source>
</evidence>
<evidence type="ECO:0000256" key="4">
    <source>
        <dbReference type="ARBA" id="ARBA00006739"/>
    </source>
</evidence>
<keyword evidence="8" id="KW-0808">Transferase</keyword>
<keyword evidence="11 15" id="KW-0472">Membrane</keyword>
<dbReference type="PANTHER" id="PTHR12726:SF0">
    <property type="entry name" value="CERAMIDE GLUCOSYLTRANSFERASE"/>
    <property type="match status" value="1"/>
</dbReference>
<dbReference type="InterPro" id="IPR029044">
    <property type="entry name" value="Nucleotide-diphossugar_trans"/>
</dbReference>
<dbReference type="Gene3D" id="3.90.550.10">
    <property type="entry name" value="Spore Coat Polysaccharide Biosynthesis Protein SpsA, Chain A"/>
    <property type="match status" value="1"/>
</dbReference>
<comment type="caution">
    <text evidence="16">The sequence shown here is derived from an EMBL/GenBank/DDBJ whole genome shotgun (WGS) entry which is preliminary data.</text>
</comment>
<keyword evidence="7" id="KW-0328">Glycosyltransferase</keyword>
<evidence type="ECO:0000256" key="3">
    <source>
        <dbReference type="ARBA" id="ARBA00004991"/>
    </source>
</evidence>
<name>A0A2C5ZLL0_9HYPO</name>
<keyword evidence="17" id="KW-1185">Reference proteome</keyword>
<dbReference type="STRING" id="2004952.A0A2C5ZLL0"/>
<keyword evidence="10 15" id="KW-1133">Transmembrane helix</keyword>
<comment type="subcellular location">
    <subcellularLocation>
        <location evidence="1">Membrane</location>
        <topology evidence="1">Multi-pass membrane protein</topology>
    </subcellularLocation>
</comment>
<dbReference type="SUPFAM" id="SSF53448">
    <property type="entry name" value="Nucleotide-diphospho-sugar transferases"/>
    <property type="match status" value="1"/>
</dbReference>
<protein>
    <recommendedName>
        <fullName evidence="6">Ceramide glucosyltransferase</fullName>
        <ecNumber evidence="5">2.4.1.80</ecNumber>
    </recommendedName>
    <alternativeName>
        <fullName evidence="13">Glucosylceramide synthase</fullName>
    </alternativeName>
    <alternativeName>
        <fullName evidence="14">UDP-glucose ceramide glucosyltransferase</fullName>
    </alternativeName>
    <alternativeName>
        <fullName evidence="12">UDP-glucose:N-acylsphingosine D-glucosyltransferase</fullName>
    </alternativeName>
</protein>
<evidence type="ECO:0000256" key="12">
    <source>
        <dbReference type="ARBA" id="ARBA00031017"/>
    </source>
</evidence>
<organism evidence="16 17">
    <name type="scientific">Ophiocordyceps camponoti-rufipedis</name>
    <dbReference type="NCBI Taxonomy" id="2004952"/>
    <lineage>
        <taxon>Eukaryota</taxon>
        <taxon>Fungi</taxon>
        <taxon>Dikarya</taxon>
        <taxon>Ascomycota</taxon>
        <taxon>Pezizomycotina</taxon>
        <taxon>Sordariomycetes</taxon>
        <taxon>Hypocreomycetidae</taxon>
        <taxon>Hypocreales</taxon>
        <taxon>Ophiocordycipitaceae</taxon>
        <taxon>Ophiocordyceps</taxon>
    </lineage>
</organism>
<evidence type="ECO:0000256" key="15">
    <source>
        <dbReference type="SAM" id="Phobius"/>
    </source>
</evidence>
<comment type="pathway">
    <text evidence="3">Sphingolipid metabolism.</text>
</comment>
<reference evidence="16 17" key="1">
    <citation type="submission" date="2017-06" db="EMBL/GenBank/DDBJ databases">
        <title>Ant-infecting Ophiocordyceps genomes reveal a high diversity of potential behavioral manipulation genes and a possible major role for enterotoxins.</title>
        <authorList>
            <person name="De Bekker C."/>
            <person name="Evans H.C."/>
            <person name="Brachmann A."/>
            <person name="Hughes D.P."/>
        </authorList>
    </citation>
    <scope>NUCLEOTIDE SEQUENCE [LARGE SCALE GENOMIC DNA]</scope>
    <source>
        <strain evidence="16 17">Map16</strain>
    </source>
</reference>
<dbReference type="GO" id="GO:0008120">
    <property type="term" value="F:ceramide glucosyltransferase activity"/>
    <property type="evidence" value="ECO:0007669"/>
    <property type="project" value="UniProtKB-EC"/>
</dbReference>
<evidence type="ECO:0000256" key="13">
    <source>
        <dbReference type="ARBA" id="ARBA00031543"/>
    </source>
</evidence>
<dbReference type="OrthoDB" id="1483400at2759"/>
<dbReference type="EC" id="2.4.1.80" evidence="5"/>
<feature type="transmembrane region" description="Helical" evidence="15">
    <location>
        <begin position="6"/>
        <end position="31"/>
    </location>
</feature>
<sequence>MLTLIETAALVCLIWSVIVVVVQAVGVVAIYRSFLRRPLPPVSSTLGRDAPVVTIIRPVKGTEPHLYECLASTFQQDYPSDKVSIRLCIEDDDDAAYPVLAKVITDFPAFDARILIEKRDPALYGPDAYLSLGPNPKIRNISRAYREAKGDIIWIVDCNVWVSTGVLGRMVDKLLGYSREGAAKPYKFVHQMPLVVDTIESRPASVKDAASWITRNGGSRLDEMFMATTHAKFYGSINAVGIAPCIVGKSNMFRKSHLDRVTMASKRRSYIGNTSSGVDYFSHNICEDHLIGELLWRSPMPGFRNHGLAWGDLVLQPMEGVSVTTYAARRTRWLRARKLTVLAATLVEPGVESMLSCGYLVFALTTLPWLRDRLAIPPTWTAAGLLWTALMALWMAVDYLTFRMLHSGKATEVDERTPRFARGTSHPDGTKAQSWPVWLLTWMGRETMAFPIWTWAVLLGTTVSWRGRTFYVNWDNSVEDVTGGEERVKGE</sequence>
<evidence type="ECO:0000313" key="17">
    <source>
        <dbReference type="Proteomes" id="UP000226431"/>
    </source>
</evidence>
<evidence type="ECO:0000256" key="11">
    <source>
        <dbReference type="ARBA" id="ARBA00023136"/>
    </source>
</evidence>
<evidence type="ECO:0000256" key="5">
    <source>
        <dbReference type="ARBA" id="ARBA00012699"/>
    </source>
</evidence>
<comment type="pathway">
    <text evidence="2">Lipid metabolism; sphingolipid metabolism.</text>
</comment>
<dbReference type="Pfam" id="PF13506">
    <property type="entry name" value="Glyco_transf_21"/>
    <property type="match status" value="1"/>
</dbReference>